<dbReference type="Gene3D" id="3.40.50.1110">
    <property type="entry name" value="SGNH hydrolase"/>
    <property type="match status" value="1"/>
</dbReference>
<keyword evidence="3" id="KW-1185">Reference proteome</keyword>
<sequence length="339" mass="36959">MHNLAVISVALIAIAALFLAFRWRGGWMPRGALVGVAVAVIAAGHAQLRSKTPDLPAHDDGADVRALYDQPRKLPQSPVRVYHLGHSLVGRDMPAMLAQLAGHEYAIQLGWGAALSEHLAGPEAVGGFEEENASPHHRDPHEALESGEYGAFVMTEMVSLRDAILWKDSIAAAGQWAAEAVMATPDIEVFLYESWHGLDESPDWLTRFPDDLDQLWSQLLWSATRAAGRPVWLIPVGQVLAKLVGEAEAGEGIAELRRRQDLFARMPDGSQDNIHPNDLGAYLVALTHYAVIYGKNPIGLPHELRRADGSMANAPSPELAQRMQEIVWEVVTSQPLTGL</sequence>
<evidence type="ECO:0008006" key="4">
    <source>
        <dbReference type="Google" id="ProtNLM"/>
    </source>
</evidence>
<protein>
    <recommendedName>
        <fullName evidence="4">SGNH/GDSL hydrolase family protein</fullName>
    </recommendedName>
</protein>
<dbReference type="InterPro" id="IPR036514">
    <property type="entry name" value="SGNH_hydro_sf"/>
</dbReference>
<organism evidence="2 3">
    <name type="scientific">Paracoccus aurantius</name>
    <dbReference type="NCBI Taxonomy" id="3073814"/>
    <lineage>
        <taxon>Bacteria</taxon>
        <taxon>Pseudomonadati</taxon>
        <taxon>Pseudomonadota</taxon>
        <taxon>Alphaproteobacteria</taxon>
        <taxon>Rhodobacterales</taxon>
        <taxon>Paracoccaceae</taxon>
        <taxon>Paracoccus</taxon>
    </lineage>
</organism>
<keyword evidence="1" id="KW-0812">Transmembrane</keyword>
<name>A0ABU2HQF9_9RHOB</name>
<keyword evidence="1" id="KW-0472">Membrane</keyword>
<evidence type="ECO:0000313" key="2">
    <source>
        <dbReference type="EMBL" id="MDS9467271.1"/>
    </source>
</evidence>
<evidence type="ECO:0000256" key="1">
    <source>
        <dbReference type="SAM" id="Phobius"/>
    </source>
</evidence>
<keyword evidence="1" id="KW-1133">Transmembrane helix</keyword>
<dbReference type="Proteomes" id="UP001269144">
    <property type="component" value="Unassembled WGS sequence"/>
</dbReference>
<proteinExistence type="predicted"/>
<reference evidence="3" key="1">
    <citation type="submission" date="2023-07" db="EMBL/GenBank/DDBJ databases">
        <title>Paracoccus sp. MBLB3053 whole genome sequence.</title>
        <authorList>
            <person name="Hwang C.Y."/>
            <person name="Cho E.-S."/>
            <person name="Seo M.-J."/>
        </authorList>
    </citation>
    <scope>NUCLEOTIDE SEQUENCE [LARGE SCALE GENOMIC DNA]</scope>
    <source>
        <strain evidence="3">MBLB3053</strain>
    </source>
</reference>
<dbReference type="RefSeq" id="WP_311159449.1">
    <property type="nucleotide sequence ID" value="NZ_JAVQLW010000001.1"/>
</dbReference>
<accession>A0ABU2HQF9</accession>
<gene>
    <name evidence="2" type="ORF">RGQ15_06745</name>
</gene>
<evidence type="ECO:0000313" key="3">
    <source>
        <dbReference type="Proteomes" id="UP001269144"/>
    </source>
</evidence>
<feature type="transmembrane region" description="Helical" evidence="1">
    <location>
        <begin position="30"/>
        <end position="48"/>
    </location>
</feature>
<comment type="caution">
    <text evidence="2">The sequence shown here is derived from an EMBL/GenBank/DDBJ whole genome shotgun (WGS) entry which is preliminary data.</text>
</comment>
<dbReference type="EMBL" id="JAVQLW010000001">
    <property type="protein sequence ID" value="MDS9467271.1"/>
    <property type="molecule type" value="Genomic_DNA"/>
</dbReference>